<feature type="region of interest" description="Disordered" evidence="2">
    <location>
        <begin position="1"/>
        <end position="23"/>
    </location>
</feature>
<evidence type="ECO:0000313" key="4">
    <source>
        <dbReference type="Proteomes" id="UP000008370"/>
    </source>
</evidence>
<accession>K5VB80</accession>
<dbReference type="RefSeq" id="XP_007392699.1">
    <property type="nucleotide sequence ID" value="XM_007392637.1"/>
</dbReference>
<keyword evidence="4" id="KW-1185">Reference proteome</keyword>
<dbReference type="Proteomes" id="UP000008370">
    <property type="component" value="Unassembled WGS sequence"/>
</dbReference>
<name>K5VB80_PHACS</name>
<dbReference type="OrthoDB" id="79452at2759"/>
<dbReference type="GeneID" id="18915106"/>
<dbReference type="KEGG" id="pco:PHACADRAFT_251053"/>
<feature type="coiled-coil region" evidence="1">
    <location>
        <begin position="131"/>
        <end position="158"/>
    </location>
</feature>
<dbReference type="HOGENOM" id="CLU_1533111_0_0_1"/>
<dbReference type="AlphaFoldDB" id="K5VB80"/>
<sequence>MTRQSRPSAIPVRQREESFPPRQDRAALGLKSLVPQQINIPEEAVDAELFATPAPFDLAVDGADDVSIYSTASMDEVHHMYSSSLLHETLPTLERSLEVVFADTPPVPPLHWSKHQDVRGLGAADASAMSRAVLRQENAELRKRLEEALGERDQARKVLNAMRGLVGSQAMLDST</sequence>
<proteinExistence type="predicted"/>
<feature type="compositionally biased region" description="Basic and acidic residues" evidence="2">
    <location>
        <begin position="13"/>
        <end position="23"/>
    </location>
</feature>
<dbReference type="InParanoid" id="K5VB80"/>
<dbReference type="EMBL" id="JH930469">
    <property type="protein sequence ID" value="EKM60156.1"/>
    <property type="molecule type" value="Genomic_DNA"/>
</dbReference>
<protein>
    <submittedName>
        <fullName evidence="3">Uncharacterized protein</fullName>
    </submittedName>
</protein>
<organism evidence="3 4">
    <name type="scientific">Phanerochaete carnosa (strain HHB-10118-sp)</name>
    <name type="common">White-rot fungus</name>
    <name type="synonym">Peniophora carnosa</name>
    <dbReference type="NCBI Taxonomy" id="650164"/>
    <lineage>
        <taxon>Eukaryota</taxon>
        <taxon>Fungi</taxon>
        <taxon>Dikarya</taxon>
        <taxon>Basidiomycota</taxon>
        <taxon>Agaricomycotina</taxon>
        <taxon>Agaricomycetes</taxon>
        <taxon>Polyporales</taxon>
        <taxon>Phanerochaetaceae</taxon>
        <taxon>Phanerochaete</taxon>
    </lineage>
</organism>
<keyword evidence="1" id="KW-0175">Coiled coil</keyword>
<evidence type="ECO:0000256" key="2">
    <source>
        <dbReference type="SAM" id="MobiDB-lite"/>
    </source>
</evidence>
<evidence type="ECO:0000256" key="1">
    <source>
        <dbReference type="SAM" id="Coils"/>
    </source>
</evidence>
<evidence type="ECO:0000313" key="3">
    <source>
        <dbReference type="EMBL" id="EKM60156.1"/>
    </source>
</evidence>
<gene>
    <name evidence="3" type="ORF">PHACADRAFT_251053</name>
</gene>
<reference evidence="3 4" key="1">
    <citation type="journal article" date="2012" name="BMC Genomics">
        <title>Comparative genomics of the white-rot fungi, Phanerochaete carnosa and P. chrysosporium, to elucidate the genetic basis of the distinct wood types they colonize.</title>
        <authorList>
            <person name="Suzuki H."/>
            <person name="MacDonald J."/>
            <person name="Syed K."/>
            <person name="Salamov A."/>
            <person name="Hori C."/>
            <person name="Aerts A."/>
            <person name="Henrissat B."/>
            <person name="Wiebenga A."/>
            <person name="vanKuyk P.A."/>
            <person name="Barry K."/>
            <person name="Lindquist E."/>
            <person name="LaButti K."/>
            <person name="Lapidus A."/>
            <person name="Lucas S."/>
            <person name="Coutinho P."/>
            <person name="Gong Y."/>
            <person name="Samejima M."/>
            <person name="Mahadevan R."/>
            <person name="Abou-Zaid M."/>
            <person name="de Vries R.P."/>
            <person name="Igarashi K."/>
            <person name="Yadav J.S."/>
            <person name="Grigoriev I.V."/>
            <person name="Master E.R."/>
        </authorList>
    </citation>
    <scope>NUCLEOTIDE SEQUENCE [LARGE SCALE GENOMIC DNA]</scope>
    <source>
        <strain evidence="3 4">HHB-10118-sp</strain>
    </source>
</reference>